<evidence type="ECO:0000256" key="4">
    <source>
        <dbReference type="ARBA" id="ARBA00023125"/>
    </source>
</evidence>
<dbReference type="Proteomes" id="UP000716004">
    <property type="component" value="Unassembled WGS sequence"/>
</dbReference>
<evidence type="ECO:0000256" key="2">
    <source>
        <dbReference type="ARBA" id="ARBA00023012"/>
    </source>
</evidence>
<dbReference type="SUPFAM" id="SSF52172">
    <property type="entry name" value="CheY-like"/>
    <property type="match status" value="1"/>
</dbReference>
<evidence type="ECO:0000256" key="1">
    <source>
        <dbReference type="ARBA" id="ARBA00022553"/>
    </source>
</evidence>
<dbReference type="PROSITE" id="PS50110">
    <property type="entry name" value="RESPONSE_REGULATORY"/>
    <property type="match status" value="1"/>
</dbReference>
<dbReference type="AlphaFoldDB" id="A0A8J7YQP7"/>
<dbReference type="GO" id="GO:0006355">
    <property type="term" value="P:regulation of DNA-templated transcription"/>
    <property type="evidence" value="ECO:0007669"/>
    <property type="project" value="TreeGrafter"/>
</dbReference>
<keyword evidence="1 6" id="KW-0597">Phosphoprotein</keyword>
<dbReference type="InterPro" id="IPR039420">
    <property type="entry name" value="WalR-like"/>
</dbReference>
<dbReference type="PROSITE" id="PS50112">
    <property type="entry name" value="PAS"/>
    <property type="match status" value="1"/>
</dbReference>
<dbReference type="SMART" id="SM00091">
    <property type="entry name" value="PAS"/>
    <property type="match status" value="1"/>
</dbReference>
<dbReference type="SUPFAM" id="SSF55785">
    <property type="entry name" value="PYP-like sensor domain (PAS domain)"/>
    <property type="match status" value="1"/>
</dbReference>
<keyword evidence="5" id="KW-0804">Transcription</keyword>
<dbReference type="GO" id="GO:0000156">
    <property type="term" value="F:phosphorelay response regulator activity"/>
    <property type="evidence" value="ECO:0007669"/>
    <property type="project" value="TreeGrafter"/>
</dbReference>
<feature type="modified residue" description="4-aspartylphosphate" evidence="6">
    <location>
        <position position="59"/>
    </location>
</feature>
<dbReference type="GO" id="GO:0000976">
    <property type="term" value="F:transcription cis-regulatory region binding"/>
    <property type="evidence" value="ECO:0007669"/>
    <property type="project" value="TreeGrafter"/>
</dbReference>
<dbReference type="InterPro" id="IPR001610">
    <property type="entry name" value="PAC"/>
</dbReference>
<keyword evidence="2" id="KW-0902">Two-component regulatory system</keyword>
<organism evidence="10 11">
    <name type="scientific">Candidatus Sysuiplasma superficiale</name>
    <dbReference type="NCBI Taxonomy" id="2823368"/>
    <lineage>
        <taxon>Archaea</taxon>
        <taxon>Methanobacteriati</taxon>
        <taxon>Thermoplasmatota</taxon>
        <taxon>Thermoplasmata</taxon>
        <taxon>Candidatus Sysuiplasmatales</taxon>
        <taxon>Candidatus Sysuiplasmataceae</taxon>
        <taxon>Candidatus Sysuiplasma</taxon>
    </lineage>
</organism>
<evidence type="ECO:0000313" key="10">
    <source>
        <dbReference type="EMBL" id="MBX8632576.1"/>
    </source>
</evidence>
<evidence type="ECO:0000256" key="5">
    <source>
        <dbReference type="ARBA" id="ARBA00023163"/>
    </source>
</evidence>
<proteinExistence type="predicted"/>
<keyword evidence="3" id="KW-0805">Transcription regulation</keyword>
<dbReference type="Pfam" id="PF00072">
    <property type="entry name" value="Response_reg"/>
    <property type="match status" value="1"/>
</dbReference>
<feature type="domain" description="PAS" evidence="8">
    <location>
        <begin position="140"/>
        <end position="209"/>
    </location>
</feature>
<dbReference type="PROSITE" id="PS50113">
    <property type="entry name" value="PAC"/>
    <property type="match status" value="1"/>
</dbReference>
<evidence type="ECO:0000259" key="8">
    <source>
        <dbReference type="PROSITE" id="PS50112"/>
    </source>
</evidence>
<dbReference type="InterPro" id="IPR000014">
    <property type="entry name" value="PAS"/>
</dbReference>
<feature type="domain" description="PAC" evidence="9">
    <location>
        <begin position="212"/>
        <end position="264"/>
    </location>
</feature>
<evidence type="ECO:0000256" key="6">
    <source>
        <dbReference type="PROSITE-ProRule" id="PRU00169"/>
    </source>
</evidence>
<reference evidence="10" key="1">
    <citation type="submission" date="2021-04" db="EMBL/GenBank/DDBJ databases">
        <title>Genomic insights into ecological role and evolution of a novel Thermoplasmata order Candidatus Sysuiplasmatales.</title>
        <authorList>
            <person name="Yuan Y."/>
        </authorList>
    </citation>
    <scope>NUCLEOTIDE SEQUENCE</scope>
    <source>
        <strain evidence="10">YP2-bin.285</strain>
    </source>
</reference>
<dbReference type="PANTHER" id="PTHR48111">
    <property type="entry name" value="REGULATOR OF RPOS"/>
    <property type="match status" value="1"/>
</dbReference>
<dbReference type="InterPro" id="IPR011006">
    <property type="entry name" value="CheY-like_superfamily"/>
</dbReference>
<keyword evidence="4" id="KW-0238">DNA-binding</keyword>
<name>A0A8J7YQP7_9ARCH</name>
<dbReference type="Gene3D" id="3.40.50.2300">
    <property type="match status" value="1"/>
</dbReference>
<accession>A0A8J7YQP7</accession>
<dbReference type="PANTHER" id="PTHR48111:SF1">
    <property type="entry name" value="TWO-COMPONENT RESPONSE REGULATOR ORR33"/>
    <property type="match status" value="1"/>
</dbReference>
<dbReference type="InterPro" id="IPR001789">
    <property type="entry name" value="Sig_transdc_resp-reg_receiver"/>
</dbReference>
<protein>
    <submittedName>
        <fullName evidence="10">PAS domain S-box protein</fullName>
    </submittedName>
</protein>
<evidence type="ECO:0000259" key="9">
    <source>
        <dbReference type="PROSITE" id="PS50113"/>
    </source>
</evidence>
<dbReference type="GO" id="GO:0032993">
    <property type="term" value="C:protein-DNA complex"/>
    <property type="evidence" value="ECO:0007669"/>
    <property type="project" value="TreeGrafter"/>
</dbReference>
<dbReference type="GO" id="GO:0005829">
    <property type="term" value="C:cytosol"/>
    <property type="evidence" value="ECO:0007669"/>
    <property type="project" value="TreeGrafter"/>
</dbReference>
<dbReference type="Pfam" id="PF08448">
    <property type="entry name" value="PAS_4"/>
    <property type="match status" value="1"/>
</dbReference>
<dbReference type="SMART" id="SM00086">
    <property type="entry name" value="PAC"/>
    <property type="match status" value="1"/>
</dbReference>
<dbReference type="Gene3D" id="3.30.450.20">
    <property type="entry name" value="PAS domain"/>
    <property type="match status" value="1"/>
</dbReference>
<evidence type="ECO:0000256" key="3">
    <source>
        <dbReference type="ARBA" id="ARBA00023015"/>
    </source>
</evidence>
<evidence type="ECO:0000259" key="7">
    <source>
        <dbReference type="PROSITE" id="PS50110"/>
    </source>
</evidence>
<dbReference type="CDD" id="cd00156">
    <property type="entry name" value="REC"/>
    <property type="match status" value="1"/>
</dbReference>
<gene>
    <name evidence="10" type="ORF">J9259_08715</name>
</gene>
<feature type="non-terminal residue" evidence="10">
    <location>
        <position position="268"/>
    </location>
</feature>
<dbReference type="SMART" id="SM00448">
    <property type="entry name" value="REC"/>
    <property type="match status" value="1"/>
</dbReference>
<comment type="caution">
    <text evidence="10">The sequence shown here is derived from an EMBL/GenBank/DDBJ whole genome shotgun (WGS) entry which is preliminary data.</text>
</comment>
<dbReference type="InterPro" id="IPR013656">
    <property type="entry name" value="PAS_4"/>
</dbReference>
<sequence>MRSGKNGIRLLYVDDERFLHEPFKLFMEKDGEFSVDTVPSAAEALDSLSSGRYDAVVSDYQMPEMDGIALLRKLRQAGNRIPFILFTGRGREEVVIDAVNSGADFYIQKGGDVLTQFAELTHFIRSAVDRRRAEEQLIETERKLSSFFAHTPDAIVLFDGDGHVLNMNAAAERLFGTTETESAGHALKLHDDEATARFAEIFRRTVTGDVPVHHDETMKRADGSTVYLSANTTPIRDSSGGISFVACTIRDVTDRTRSQALVRALHDA</sequence>
<feature type="domain" description="Response regulatory" evidence="7">
    <location>
        <begin position="9"/>
        <end position="124"/>
    </location>
</feature>
<dbReference type="EMBL" id="JAGVSJ010000037">
    <property type="protein sequence ID" value="MBX8632576.1"/>
    <property type="molecule type" value="Genomic_DNA"/>
</dbReference>
<evidence type="ECO:0000313" key="11">
    <source>
        <dbReference type="Proteomes" id="UP000716004"/>
    </source>
</evidence>
<dbReference type="CDD" id="cd00130">
    <property type="entry name" value="PAS"/>
    <property type="match status" value="1"/>
</dbReference>
<dbReference type="NCBIfam" id="TIGR00229">
    <property type="entry name" value="sensory_box"/>
    <property type="match status" value="1"/>
</dbReference>
<dbReference type="InterPro" id="IPR000700">
    <property type="entry name" value="PAS-assoc_C"/>
</dbReference>
<dbReference type="InterPro" id="IPR035965">
    <property type="entry name" value="PAS-like_dom_sf"/>
</dbReference>